<feature type="domain" description="TNase-like" evidence="6">
    <location>
        <begin position="107"/>
        <end position="236"/>
    </location>
</feature>
<proteinExistence type="predicted"/>
<protein>
    <submittedName>
        <fullName evidence="7">Thermonuclease family protein</fullName>
    </submittedName>
</protein>
<sequence length="264" mass="30188">MKIYYLALIFLLSYLLIPHAVSAHPGSLDELGGHFRNKDCVYLLHEPTPLAMDAKNMDELINLIKKYNRNKCTKDVTALKIELNQLSYSGNVSTNSNSLEPEVNLGKTYKATLLSCTDGDTAVFSINGKPYKTRFLFIDTPENTANKEDFGEEATNFTCDLLTQGNILLETDGEDLFDKYDRLLAWVFVDDKLLQEEITKEGLVEDFYDYGTYKYENRIRNAMEEARADKVGLFQQHEEKRKDMLLLIVLAGLISFVVTRLIKR</sequence>
<dbReference type="RefSeq" id="WP_377928222.1">
    <property type="nucleotide sequence ID" value="NZ_JBHUEM010000014.1"/>
</dbReference>
<reference evidence="8" key="1">
    <citation type="journal article" date="2019" name="Int. J. Syst. Evol. Microbiol.">
        <title>The Global Catalogue of Microorganisms (GCM) 10K type strain sequencing project: providing services to taxonomists for standard genome sequencing and annotation.</title>
        <authorList>
            <consortium name="The Broad Institute Genomics Platform"/>
            <consortium name="The Broad Institute Genome Sequencing Center for Infectious Disease"/>
            <person name="Wu L."/>
            <person name="Ma J."/>
        </authorList>
    </citation>
    <scope>NUCLEOTIDE SEQUENCE [LARGE SCALE GENOMIC DNA]</scope>
    <source>
        <strain evidence="8">CCUG 49339</strain>
    </source>
</reference>
<keyword evidence="1" id="KW-0540">Nuclease</keyword>
<evidence type="ECO:0000256" key="2">
    <source>
        <dbReference type="ARBA" id="ARBA00022759"/>
    </source>
</evidence>
<dbReference type="SUPFAM" id="SSF50199">
    <property type="entry name" value="Staphylococcal nuclease"/>
    <property type="match status" value="1"/>
</dbReference>
<evidence type="ECO:0000259" key="6">
    <source>
        <dbReference type="PROSITE" id="PS50830"/>
    </source>
</evidence>
<evidence type="ECO:0000256" key="1">
    <source>
        <dbReference type="ARBA" id="ARBA00022722"/>
    </source>
</evidence>
<dbReference type="Pfam" id="PF00565">
    <property type="entry name" value="SNase"/>
    <property type="match status" value="1"/>
</dbReference>
<comment type="caution">
    <text evidence="7">The sequence shown here is derived from an EMBL/GenBank/DDBJ whole genome shotgun (WGS) entry which is preliminary data.</text>
</comment>
<evidence type="ECO:0000256" key="3">
    <source>
        <dbReference type="ARBA" id="ARBA00022801"/>
    </source>
</evidence>
<dbReference type="SMART" id="SM00318">
    <property type="entry name" value="SNc"/>
    <property type="match status" value="1"/>
</dbReference>
<dbReference type="PANTHER" id="PTHR12302">
    <property type="entry name" value="EBNA2 BINDING PROTEIN P100"/>
    <property type="match status" value="1"/>
</dbReference>
<feature type="signal peptide" evidence="5">
    <location>
        <begin position="1"/>
        <end position="23"/>
    </location>
</feature>
<keyword evidence="4" id="KW-0472">Membrane</keyword>
<feature type="chain" id="PRO_5046008220" evidence="5">
    <location>
        <begin position="24"/>
        <end position="264"/>
    </location>
</feature>
<feature type="transmembrane region" description="Helical" evidence="4">
    <location>
        <begin position="244"/>
        <end position="262"/>
    </location>
</feature>
<dbReference type="EMBL" id="JBHUEM010000014">
    <property type="protein sequence ID" value="MFD1737027.1"/>
    <property type="molecule type" value="Genomic_DNA"/>
</dbReference>
<organism evidence="7 8">
    <name type="scientific">Bacillus salitolerans</name>
    <dbReference type="NCBI Taxonomy" id="1437434"/>
    <lineage>
        <taxon>Bacteria</taxon>
        <taxon>Bacillati</taxon>
        <taxon>Bacillota</taxon>
        <taxon>Bacilli</taxon>
        <taxon>Bacillales</taxon>
        <taxon>Bacillaceae</taxon>
        <taxon>Bacillus</taxon>
    </lineage>
</organism>
<keyword evidence="4" id="KW-1133">Transmembrane helix</keyword>
<name>A0ABW4LPU1_9BACI</name>
<dbReference type="PANTHER" id="PTHR12302:SF3">
    <property type="entry name" value="SERINE_THREONINE-PROTEIN KINASE 31"/>
    <property type="match status" value="1"/>
</dbReference>
<evidence type="ECO:0000256" key="4">
    <source>
        <dbReference type="SAM" id="Phobius"/>
    </source>
</evidence>
<evidence type="ECO:0000256" key="5">
    <source>
        <dbReference type="SAM" id="SignalP"/>
    </source>
</evidence>
<keyword evidence="5" id="KW-0732">Signal</keyword>
<dbReference type="InterPro" id="IPR016071">
    <property type="entry name" value="Staphylococal_nuclease_OB-fold"/>
</dbReference>
<keyword evidence="8" id="KW-1185">Reference proteome</keyword>
<dbReference type="Proteomes" id="UP001597214">
    <property type="component" value="Unassembled WGS sequence"/>
</dbReference>
<dbReference type="PROSITE" id="PS50830">
    <property type="entry name" value="TNASE_3"/>
    <property type="match status" value="1"/>
</dbReference>
<accession>A0ABW4LPU1</accession>
<keyword evidence="3" id="KW-0378">Hydrolase</keyword>
<dbReference type="Gene3D" id="2.40.50.90">
    <property type="match status" value="1"/>
</dbReference>
<gene>
    <name evidence="7" type="ORF">ACFSCX_10675</name>
</gene>
<evidence type="ECO:0000313" key="7">
    <source>
        <dbReference type="EMBL" id="MFD1737027.1"/>
    </source>
</evidence>
<evidence type="ECO:0000313" key="8">
    <source>
        <dbReference type="Proteomes" id="UP001597214"/>
    </source>
</evidence>
<keyword evidence="2" id="KW-0255">Endonuclease</keyword>
<keyword evidence="4" id="KW-0812">Transmembrane</keyword>
<dbReference type="InterPro" id="IPR035437">
    <property type="entry name" value="SNase_OB-fold_sf"/>
</dbReference>